<evidence type="ECO:0000313" key="2">
    <source>
        <dbReference type="Proteomes" id="UP000034616"/>
    </source>
</evidence>
<reference evidence="1 2" key="1">
    <citation type="journal article" date="2015" name="Nature">
        <title>rRNA introns, odd ribosomes, and small enigmatic genomes across a large radiation of phyla.</title>
        <authorList>
            <person name="Brown C.T."/>
            <person name="Hug L.A."/>
            <person name="Thomas B.C."/>
            <person name="Sharon I."/>
            <person name="Castelle C.J."/>
            <person name="Singh A."/>
            <person name="Wilkins M.J."/>
            <person name="Williams K.H."/>
            <person name="Banfield J.F."/>
        </authorList>
    </citation>
    <scope>NUCLEOTIDE SEQUENCE [LARGE SCALE GENOMIC DNA]</scope>
</reference>
<dbReference type="EMBL" id="LCAH01000002">
    <property type="protein sequence ID" value="KKR87576.1"/>
    <property type="molecule type" value="Genomic_DNA"/>
</dbReference>
<sequence>MEQMLQDFFNGKMSFKDLVSKLHEKKVFKFDDEDEILNQFCPPSVWKRSPTFRIPEAFFVLEHPETSWQRSAALSSLLFASNKTVFELDGQWLKFSTELNSRIVGAFAVTHGGLRDDLSDSSAYYLRLQTVATLSIAQTIRYMTGLSSEKVWKSAAWLKGLLLKRVSVEWLVPQVQAEIPDSLSQSADLWDPLGFDVRGHGVHPDELALLLAIDSYQYTLHGGLSPLFSDAFFNAMRRIASRTLNTGEMAIIRKQQSSRFDSPMFVSDTLFVRPDIPLGPPLLARQVLHNSGAKWLAGLSLEAFIETLDYLSLVSLTGKDPDLAKGEWILMALYREGKELSLDHLHRAAQYWNDLVQRVAGEKQVNRAHLLARAGIGLFRILDVAQKAVLDQFVEWADLPWKPGLFAGLAKMAAKERDITCWKRNLTALADMLFDSTVDDQQKLDAAILLAQAFQDSADVPIELKMSLLEAVKQEPVLERNVSLRIELRRSELM</sequence>
<accession>A0A0G0UJ77</accession>
<name>A0A0G0UJ77_9BACT</name>
<proteinExistence type="predicted"/>
<protein>
    <submittedName>
        <fullName evidence="1">Uncharacterized protein</fullName>
    </submittedName>
</protein>
<organism evidence="1 2">
    <name type="scientific">Candidatus Uhrbacteria bacterium GW2011_GWC2_41_11</name>
    <dbReference type="NCBI Taxonomy" id="1618985"/>
    <lineage>
        <taxon>Bacteria</taxon>
        <taxon>Candidatus Uhriibacteriota</taxon>
    </lineage>
</organism>
<comment type="caution">
    <text evidence="1">The sequence shown here is derived from an EMBL/GenBank/DDBJ whole genome shotgun (WGS) entry which is preliminary data.</text>
</comment>
<dbReference type="Proteomes" id="UP000034616">
    <property type="component" value="Unassembled WGS sequence"/>
</dbReference>
<dbReference type="AlphaFoldDB" id="A0A0G0UJ77"/>
<evidence type="ECO:0000313" key="1">
    <source>
        <dbReference type="EMBL" id="KKR87576.1"/>
    </source>
</evidence>
<gene>
    <name evidence="1" type="ORF">UU35_C0002G0077</name>
</gene>